<feature type="transmembrane region" description="Helical" evidence="5">
    <location>
        <begin position="86"/>
        <end position="105"/>
    </location>
</feature>
<evidence type="ECO:0000259" key="6">
    <source>
        <dbReference type="PROSITE" id="PS50262"/>
    </source>
</evidence>
<keyword evidence="4 5" id="KW-0472">Membrane</keyword>
<name>A0A7E4V084_PANRE</name>
<dbReference type="Proteomes" id="UP000492821">
    <property type="component" value="Unassembled WGS sequence"/>
</dbReference>
<dbReference type="PROSITE" id="PS50262">
    <property type="entry name" value="G_PROTEIN_RECEP_F1_2"/>
    <property type="match status" value="1"/>
</dbReference>
<dbReference type="InterPro" id="IPR000276">
    <property type="entry name" value="GPCR_Rhodpsn"/>
</dbReference>
<feature type="domain" description="G-protein coupled receptors family 1 profile" evidence="6">
    <location>
        <begin position="27"/>
        <end position="260"/>
    </location>
</feature>
<proteinExistence type="predicted"/>
<feature type="transmembrane region" description="Helical" evidence="5">
    <location>
        <begin position="125"/>
        <end position="146"/>
    </location>
</feature>
<organism evidence="7 8">
    <name type="scientific">Panagrellus redivivus</name>
    <name type="common">Microworm</name>
    <dbReference type="NCBI Taxonomy" id="6233"/>
    <lineage>
        <taxon>Eukaryota</taxon>
        <taxon>Metazoa</taxon>
        <taxon>Ecdysozoa</taxon>
        <taxon>Nematoda</taxon>
        <taxon>Chromadorea</taxon>
        <taxon>Rhabditida</taxon>
        <taxon>Tylenchina</taxon>
        <taxon>Panagrolaimomorpha</taxon>
        <taxon>Panagrolaimoidea</taxon>
        <taxon>Panagrolaimidae</taxon>
        <taxon>Panagrellus</taxon>
    </lineage>
</organism>
<dbReference type="Gene3D" id="1.20.1070.10">
    <property type="entry name" value="Rhodopsin 7-helix transmembrane proteins"/>
    <property type="match status" value="1"/>
</dbReference>
<keyword evidence="3 5" id="KW-1133">Transmembrane helix</keyword>
<feature type="transmembrane region" description="Helical" evidence="5">
    <location>
        <begin position="171"/>
        <end position="196"/>
    </location>
</feature>
<evidence type="ECO:0000256" key="4">
    <source>
        <dbReference type="ARBA" id="ARBA00023136"/>
    </source>
</evidence>
<feature type="transmembrane region" description="Helical" evidence="5">
    <location>
        <begin position="45"/>
        <end position="66"/>
    </location>
</feature>
<reference evidence="7" key="1">
    <citation type="journal article" date="2013" name="Genetics">
        <title>The draft genome and transcriptome of Panagrellus redivivus are shaped by the harsh demands of a free-living lifestyle.</title>
        <authorList>
            <person name="Srinivasan J."/>
            <person name="Dillman A.R."/>
            <person name="Macchietto M.G."/>
            <person name="Heikkinen L."/>
            <person name="Lakso M."/>
            <person name="Fracchia K.M."/>
            <person name="Antoshechkin I."/>
            <person name="Mortazavi A."/>
            <person name="Wong G."/>
            <person name="Sternberg P.W."/>
        </authorList>
    </citation>
    <scope>NUCLEOTIDE SEQUENCE [LARGE SCALE GENOMIC DNA]</scope>
    <source>
        <strain evidence="7">MT8872</strain>
    </source>
</reference>
<dbReference type="GO" id="GO:0016020">
    <property type="term" value="C:membrane"/>
    <property type="evidence" value="ECO:0007669"/>
    <property type="project" value="UniProtKB-SubCell"/>
</dbReference>
<feature type="transmembrane region" description="Helical" evidence="5">
    <location>
        <begin position="237"/>
        <end position="262"/>
    </location>
</feature>
<evidence type="ECO:0000256" key="3">
    <source>
        <dbReference type="ARBA" id="ARBA00022989"/>
    </source>
</evidence>
<keyword evidence="7" id="KW-1185">Reference proteome</keyword>
<dbReference type="Pfam" id="PF10320">
    <property type="entry name" value="7TM_GPCR_Srsx"/>
    <property type="match status" value="1"/>
</dbReference>
<dbReference type="AlphaFoldDB" id="A0A7E4V084"/>
<dbReference type="CDD" id="cd00637">
    <property type="entry name" value="7tm_classA_rhodopsin-like"/>
    <property type="match status" value="1"/>
</dbReference>
<evidence type="ECO:0000256" key="1">
    <source>
        <dbReference type="ARBA" id="ARBA00004370"/>
    </source>
</evidence>
<comment type="subcellular location">
    <subcellularLocation>
        <location evidence="1">Membrane</location>
    </subcellularLocation>
</comment>
<evidence type="ECO:0000313" key="7">
    <source>
        <dbReference type="Proteomes" id="UP000492821"/>
    </source>
</evidence>
<dbReference type="InterPro" id="IPR047130">
    <property type="entry name" value="7TM_GPCR_Srsx_nematod"/>
</dbReference>
<dbReference type="SUPFAM" id="SSF81321">
    <property type="entry name" value="Family A G protein-coupled receptor-like"/>
    <property type="match status" value="1"/>
</dbReference>
<dbReference type="SMART" id="SM01381">
    <property type="entry name" value="7TM_GPCR_Srsx"/>
    <property type="match status" value="1"/>
</dbReference>
<reference evidence="8" key="2">
    <citation type="submission" date="2020-10" db="UniProtKB">
        <authorList>
            <consortium name="WormBaseParasite"/>
        </authorList>
    </citation>
    <scope>IDENTIFICATION</scope>
</reference>
<dbReference type="InterPro" id="IPR019424">
    <property type="entry name" value="7TM_GPCR_Srsx"/>
</dbReference>
<dbReference type="GO" id="GO:0004930">
    <property type="term" value="F:G protein-coupled receptor activity"/>
    <property type="evidence" value="ECO:0007669"/>
    <property type="project" value="InterPro"/>
</dbReference>
<dbReference type="InterPro" id="IPR017452">
    <property type="entry name" value="GPCR_Rhodpsn_7TM"/>
</dbReference>
<feature type="transmembrane region" description="Helical" evidence="5">
    <location>
        <begin position="6"/>
        <end position="33"/>
    </location>
</feature>
<dbReference type="PRINTS" id="PR00237">
    <property type="entry name" value="GPCRRHODOPSN"/>
</dbReference>
<evidence type="ECO:0000256" key="2">
    <source>
        <dbReference type="ARBA" id="ARBA00022692"/>
    </source>
</evidence>
<protein>
    <submittedName>
        <fullName evidence="8">G_PROTEIN_RECEP_F1_2 domain-containing protein</fullName>
    </submittedName>
</protein>
<sequence>MDFDSYLWAAVPAITLMLIIYLVGFFGNVMVVWATFRSKSLSSTCNYLIAFESIASTIHVTAHWYLGYLIYTGINAVPLQRCTMVMTIPIIGLCVGNVFVLMIALDRLAMVIAPMQYRRVNKTYYLVLSCVLGFAYAIYTLLISYFNASNFPNMKVICIIVEAMHGRPFSIYSAISLIMNIITFCCYGLIIAVLKLKNQKADKLFKPLMIMIMVIFFSWFLSSVCSTLVSLSDDDALIFYTPLYVGITVNISCACNFYILYFMSSEYRQNFRALLSKIGLYKKMPINVNVVSVSTSRK</sequence>
<feature type="transmembrane region" description="Helical" evidence="5">
    <location>
        <begin position="208"/>
        <end position="231"/>
    </location>
</feature>
<dbReference type="WBParaSite" id="Pan_g14636.t1">
    <property type="protein sequence ID" value="Pan_g14636.t1"/>
    <property type="gene ID" value="Pan_g14636"/>
</dbReference>
<dbReference type="PANTHER" id="PTHR23360:SF5">
    <property type="entry name" value="G-PROTEIN COUPLED RECEPTORS FAMILY 1 PROFILE DOMAIN-CONTAINING PROTEIN"/>
    <property type="match status" value="1"/>
</dbReference>
<evidence type="ECO:0000313" key="8">
    <source>
        <dbReference type="WBParaSite" id="Pan_g14636.t1"/>
    </source>
</evidence>
<evidence type="ECO:0000256" key="5">
    <source>
        <dbReference type="SAM" id="Phobius"/>
    </source>
</evidence>
<keyword evidence="2 5" id="KW-0812">Transmembrane</keyword>
<dbReference type="PANTHER" id="PTHR23360">
    <property type="entry name" value="G-PROTEIN COUPLED RECEPTORS FAMILY 1 PROFILE DOMAIN-CONTAINING PROTEIN-RELATED"/>
    <property type="match status" value="1"/>
</dbReference>
<accession>A0A7E4V084</accession>